<dbReference type="NCBIfam" id="TIGR01780">
    <property type="entry name" value="SSADH"/>
    <property type="match status" value="1"/>
</dbReference>
<comment type="similarity">
    <text evidence="1">Belongs to the aldehyde dehydrogenase family.</text>
</comment>
<dbReference type="SUPFAM" id="SSF53720">
    <property type="entry name" value="ALDH-like"/>
    <property type="match status" value="1"/>
</dbReference>
<evidence type="ECO:0000313" key="4">
    <source>
        <dbReference type="EMBL" id="TCP29801.1"/>
    </source>
</evidence>
<dbReference type="FunFam" id="3.40.605.10:FF:000005">
    <property type="entry name" value="Succinate-semialdehyde dehydrogenase I"/>
    <property type="match status" value="1"/>
</dbReference>
<dbReference type="InterPro" id="IPR016160">
    <property type="entry name" value="Ald_DH_CS_CYS"/>
</dbReference>
<dbReference type="AlphaFoldDB" id="A0A4R2P735"/>
<reference evidence="4 5" key="1">
    <citation type="submission" date="2019-03" db="EMBL/GenBank/DDBJ databases">
        <title>Genomic Encyclopedia of Type Strains, Phase IV (KMG-IV): sequencing the most valuable type-strain genomes for metagenomic binning, comparative biology and taxonomic classification.</title>
        <authorList>
            <person name="Goeker M."/>
        </authorList>
    </citation>
    <scope>NUCLEOTIDE SEQUENCE [LARGE SCALE GENOMIC DNA]</scope>
    <source>
        <strain evidence="4 5">DSM 19377</strain>
    </source>
</reference>
<dbReference type="PANTHER" id="PTHR43353:SF5">
    <property type="entry name" value="SUCCINATE-SEMIALDEHYDE DEHYDROGENASE, MITOCHONDRIAL"/>
    <property type="match status" value="1"/>
</dbReference>
<keyword evidence="5" id="KW-1185">Reference proteome</keyword>
<evidence type="ECO:0000259" key="3">
    <source>
        <dbReference type="Pfam" id="PF00171"/>
    </source>
</evidence>
<dbReference type="FunFam" id="3.40.309.10:FF:000004">
    <property type="entry name" value="Succinate-semialdehyde dehydrogenase I"/>
    <property type="match status" value="1"/>
</dbReference>
<dbReference type="EMBL" id="SLXK01000008">
    <property type="protein sequence ID" value="TCP29801.1"/>
    <property type="molecule type" value="Genomic_DNA"/>
</dbReference>
<dbReference type="InterPro" id="IPR016162">
    <property type="entry name" value="Ald_DH_N"/>
</dbReference>
<dbReference type="InterPro" id="IPR016161">
    <property type="entry name" value="Ald_DH/histidinol_DH"/>
</dbReference>
<dbReference type="GO" id="GO:0004777">
    <property type="term" value="F:succinate-semialdehyde dehydrogenase (NAD+) activity"/>
    <property type="evidence" value="ECO:0007669"/>
    <property type="project" value="TreeGrafter"/>
</dbReference>
<evidence type="ECO:0000256" key="2">
    <source>
        <dbReference type="ARBA" id="ARBA00023002"/>
    </source>
</evidence>
<organism evidence="4 5">
    <name type="scientific">Scopulibacillus darangshiensis</name>
    <dbReference type="NCBI Taxonomy" id="442528"/>
    <lineage>
        <taxon>Bacteria</taxon>
        <taxon>Bacillati</taxon>
        <taxon>Bacillota</taxon>
        <taxon>Bacilli</taxon>
        <taxon>Bacillales</taxon>
        <taxon>Sporolactobacillaceae</taxon>
        <taxon>Scopulibacillus</taxon>
    </lineage>
</organism>
<dbReference type="PANTHER" id="PTHR43353">
    <property type="entry name" value="SUCCINATE-SEMIALDEHYDE DEHYDROGENASE, MITOCHONDRIAL"/>
    <property type="match status" value="1"/>
</dbReference>
<dbReference type="PROSITE" id="PS00070">
    <property type="entry name" value="ALDEHYDE_DEHYDR_CYS"/>
    <property type="match status" value="1"/>
</dbReference>
<name>A0A4R2P735_9BACL</name>
<dbReference type="Gene3D" id="3.40.309.10">
    <property type="entry name" value="Aldehyde Dehydrogenase, Chain A, domain 2"/>
    <property type="match status" value="1"/>
</dbReference>
<protein>
    <submittedName>
        <fullName evidence="4">Succinate-semialdehyde dehydrogenase/glutarate-semialdehyde dehydrogenase</fullName>
    </submittedName>
</protein>
<evidence type="ECO:0000256" key="1">
    <source>
        <dbReference type="ARBA" id="ARBA00009986"/>
    </source>
</evidence>
<dbReference type="Gene3D" id="3.40.605.10">
    <property type="entry name" value="Aldehyde Dehydrogenase, Chain A, domain 1"/>
    <property type="match status" value="1"/>
</dbReference>
<dbReference type="InterPro" id="IPR050740">
    <property type="entry name" value="Aldehyde_DH_Superfamily"/>
</dbReference>
<dbReference type="FunFam" id="3.40.605.10:FF:000026">
    <property type="entry name" value="Aldehyde dehydrogenase, putative"/>
    <property type="match status" value="1"/>
</dbReference>
<feature type="domain" description="Aldehyde dehydrogenase" evidence="3">
    <location>
        <begin position="14"/>
        <end position="473"/>
    </location>
</feature>
<proteinExistence type="inferred from homology"/>
<sequence length="477" mass="51982">MERLDMLNYVDGQWTGKDLKKMEVTNPATGELIGTVPSAGKEETEEAIKAAHQALPEWSKKTAEERSELLMRLNDIIMENGDELAKLMTLENGKPMTEAKGEVTYSASFIQWFAEEGKRIYGRTVPGKTENHRIKVIKQPVGVVAAITPWNFPAAMITRKLAPALAAGCTFIVKPPEQTPLTALRLAEYCEQAGIPKGVVNVICGDPEELTNAFMAHKEVRKITFTGSTEVGRLLLKKGAEQVKKMSMELGGHAPAIVCDDADLDHAADMLMASKFRNSGQTCVCVNRIYVQSGVYDAFIEKFVDRVKKLEVGNGMDEGVDIGPLIDKAGYEKVEHQVKDAIEKGATCVLGGEGKAGNGSYFYQPTVLKDATSDMEIMNIETFGPVAPIQKFENDDEAIRLANDTPFGLASYFFTSDVSRGTRISEGLDYGIVGWNDGLPSAAQAPFGGMKQSGLGREGGSEGIEEYLETKYISLKV</sequence>
<keyword evidence="2" id="KW-0560">Oxidoreductase</keyword>
<dbReference type="InterPro" id="IPR010102">
    <property type="entry name" value="Succ_semiAld_DH"/>
</dbReference>
<comment type="caution">
    <text evidence="4">The sequence shown here is derived from an EMBL/GenBank/DDBJ whole genome shotgun (WGS) entry which is preliminary data.</text>
</comment>
<dbReference type="CDD" id="cd07103">
    <property type="entry name" value="ALDH_F5_SSADH_GabD"/>
    <property type="match status" value="1"/>
</dbReference>
<gene>
    <name evidence="4" type="ORF">EV207_10893</name>
</gene>
<accession>A0A4R2P735</accession>
<dbReference type="Pfam" id="PF00171">
    <property type="entry name" value="Aldedh"/>
    <property type="match status" value="1"/>
</dbReference>
<dbReference type="GO" id="GO:0009450">
    <property type="term" value="P:gamma-aminobutyric acid catabolic process"/>
    <property type="evidence" value="ECO:0007669"/>
    <property type="project" value="InterPro"/>
</dbReference>
<dbReference type="InterPro" id="IPR015590">
    <property type="entry name" value="Aldehyde_DH_dom"/>
</dbReference>
<dbReference type="Proteomes" id="UP000295416">
    <property type="component" value="Unassembled WGS sequence"/>
</dbReference>
<evidence type="ECO:0000313" key="5">
    <source>
        <dbReference type="Proteomes" id="UP000295416"/>
    </source>
</evidence>
<dbReference type="InterPro" id="IPR016163">
    <property type="entry name" value="Ald_DH_C"/>
</dbReference>